<proteinExistence type="predicted"/>
<evidence type="ECO:0000313" key="2">
    <source>
        <dbReference type="EMBL" id="KIK95045.1"/>
    </source>
</evidence>
<keyword evidence="3" id="KW-1185">Reference proteome</keyword>
<dbReference type="PANTHER" id="PTHR33840:SF1">
    <property type="entry name" value="TLE1 PHOSPHOLIPASE DOMAIN-CONTAINING PROTEIN"/>
    <property type="match status" value="1"/>
</dbReference>
<name>A0A0D0E8L7_9AGAM</name>
<sequence>MKGVGWRGAHATFRSPSSRAVKYRCDCSIEGRNLVVCIDGTSNRFGTQNTNIVELYSQLVKSKTQLTYYNSGVGTEARPSWRSLRYAQHWINNKIDLLIAWNLEKVILAAYRWIADNYEDGDKIYLFGFSRGAYQARALAGMIHRVGLILPGNNEQIPFAFELYSGVVDLPSDSTEKIPLPNELAATFKSTFCRENVKIHFVGVWDTVSSVGIVRGKTLPSTTSGSQHICYIRHALALDERRVKFLPEYVNGGKVDLDAVHNGRVKEVWFAGTHSDVGDIPLLWMRREAVEAGLRVKPTEAVWRLDDLQKKSIESLRAGWWLLEYFPIKRLVYHNSDGITSRPHRGHPRKILRGQKIHGSVLFKGDYQARAKFWQGFETWPEMMYWNDPTSHNRLAQLGPSWEKDLFDPSIAVTLLDDIRDFPTEIVDYVDRLAFVASFWKASNNTGGELERDSRQPGPQ</sequence>
<dbReference type="Proteomes" id="UP000054538">
    <property type="component" value="Unassembled WGS sequence"/>
</dbReference>
<organism evidence="2 3">
    <name type="scientific">Paxillus rubicundulus Ve08.2h10</name>
    <dbReference type="NCBI Taxonomy" id="930991"/>
    <lineage>
        <taxon>Eukaryota</taxon>
        <taxon>Fungi</taxon>
        <taxon>Dikarya</taxon>
        <taxon>Basidiomycota</taxon>
        <taxon>Agaricomycotina</taxon>
        <taxon>Agaricomycetes</taxon>
        <taxon>Agaricomycetidae</taxon>
        <taxon>Boletales</taxon>
        <taxon>Paxilineae</taxon>
        <taxon>Paxillaceae</taxon>
        <taxon>Paxillus</taxon>
    </lineage>
</organism>
<reference evidence="2 3" key="1">
    <citation type="submission" date="2014-04" db="EMBL/GenBank/DDBJ databases">
        <authorList>
            <consortium name="DOE Joint Genome Institute"/>
            <person name="Kuo A."/>
            <person name="Kohler A."/>
            <person name="Jargeat P."/>
            <person name="Nagy L.G."/>
            <person name="Floudas D."/>
            <person name="Copeland A."/>
            <person name="Barry K.W."/>
            <person name="Cichocki N."/>
            <person name="Veneault-Fourrey C."/>
            <person name="LaButti K."/>
            <person name="Lindquist E.A."/>
            <person name="Lipzen A."/>
            <person name="Lundell T."/>
            <person name="Morin E."/>
            <person name="Murat C."/>
            <person name="Sun H."/>
            <person name="Tunlid A."/>
            <person name="Henrissat B."/>
            <person name="Grigoriev I.V."/>
            <person name="Hibbett D.S."/>
            <person name="Martin F."/>
            <person name="Nordberg H.P."/>
            <person name="Cantor M.N."/>
            <person name="Hua S.X."/>
        </authorList>
    </citation>
    <scope>NUCLEOTIDE SEQUENCE [LARGE SCALE GENOMIC DNA]</scope>
    <source>
        <strain evidence="2 3">Ve08.2h10</strain>
    </source>
</reference>
<dbReference type="InterPro" id="IPR029058">
    <property type="entry name" value="AB_hydrolase_fold"/>
</dbReference>
<evidence type="ECO:0000259" key="1">
    <source>
        <dbReference type="Pfam" id="PF09994"/>
    </source>
</evidence>
<feature type="domain" description="T6SS Phospholipase effector Tle1-like catalytic" evidence="1">
    <location>
        <begin position="32"/>
        <end position="278"/>
    </location>
</feature>
<accession>A0A0D0E8L7</accession>
<dbReference type="Pfam" id="PF09994">
    <property type="entry name" value="T6SS_Tle1-like_cat"/>
    <property type="match status" value="1"/>
</dbReference>
<dbReference type="OrthoDB" id="538223at2759"/>
<reference evidence="3" key="2">
    <citation type="submission" date="2015-01" db="EMBL/GenBank/DDBJ databases">
        <title>Evolutionary Origins and Diversification of the Mycorrhizal Mutualists.</title>
        <authorList>
            <consortium name="DOE Joint Genome Institute"/>
            <consortium name="Mycorrhizal Genomics Consortium"/>
            <person name="Kohler A."/>
            <person name="Kuo A."/>
            <person name="Nagy L.G."/>
            <person name="Floudas D."/>
            <person name="Copeland A."/>
            <person name="Barry K.W."/>
            <person name="Cichocki N."/>
            <person name="Veneault-Fourrey C."/>
            <person name="LaButti K."/>
            <person name="Lindquist E.A."/>
            <person name="Lipzen A."/>
            <person name="Lundell T."/>
            <person name="Morin E."/>
            <person name="Murat C."/>
            <person name="Riley R."/>
            <person name="Ohm R."/>
            <person name="Sun H."/>
            <person name="Tunlid A."/>
            <person name="Henrissat B."/>
            <person name="Grigoriev I.V."/>
            <person name="Hibbett D.S."/>
            <person name="Martin F."/>
        </authorList>
    </citation>
    <scope>NUCLEOTIDE SEQUENCE [LARGE SCALE GENOMIC DNA]</scope>
    <source>
        <strain evidence="3">Ve08.2h10</strain>
    </source>
</reference>
<dbReference type="SUPFAM" id="SSF53474">
    <property type="entry name" value="alpha/beta-Hydrolases"/>
    <property type="match status" value="2"/>
</dbReference>
<dbReference type="PANTHER" id="PTHR33840">
    <property type="match status" value="1"/>
</dbReference>
<dbReference type="Gene3D" id="3.40.50.1820">
    <property type="entry name" value="alpha/beta hydrolase"/>
    <property type="match status" value="1"/>
</dbReference>
<dbReference type="HOGENOM" id="CLU_005049_5_1_1"/>
<dbReference type="EMBL" id="KN825068">
    <property type="protein sequence ID" value="KIK95045.1"/>
    <property type="molecule type" value="Genomic_DNA"/>
</dbReference>
<dbReference type="STRING" id="930991.A0A0D0E8L7"/>
<dbReference type="AlphaFoldDB" id="A0A0D0E8L7"/>
<dbReference type="InParanoid" id="A0A0D0E8L7"/>
<dbReference type="InterPro" id="IPR018712">
    <property type="entry name" value="Tle1-like_cat"/>
</dbReference>
<protein>
    <recommendedName>
        <fullName evidence="1">T6SS Phospholipase effector Tle1-like catalytic domain-containing protein</fullName>
    </recommendedName>
</protein>
<evidence type="ECO:0000313" key="3">
    <source>
        <dbReference type="Proteomes" id="UP000054538"/>
    </source>
</evidence>
<gene>
    <name evidence="2" type="ORF">PAXRUDRAFT_411145</name>
</gene>